<accession>A0A8H4PK89</accession>
<proteinExistence type="predicted"/>
<evidence type="ECO:0000313" key="1">
    <source>
        <dbReference type="EMBL" id="KAF4467267.1"/>
    </source>
</evidence>
<dbReference type="EMBL" id="JAADYS010000768">
    <property type="protein sequence ID" value="KAF4467267.1"/>
    <property type="molecule type" value="Genomic_DNA"/>
</dbReference>
<dbReference type="Proteomes" id="UP000554235">
    <property type="component" value="Unassembled WGS sequence"/>
</dbReference>
<keyword evidence="2" id="KW-1185">Reference proteome</keyword>
<name>A0A8H4PK89_9HYPO</name>
<organism evidence="1 2">
    <name type="scientific">Fusarium albosuccineum</name>
    <dbReference type="NCBI Taxonomy" id="1237068"/>
    <lineage>
        <taxon>Eukaryota</taxon>
        <taxon>Fungi</taxon>
        <taxon>Dikarya</taxon>
        <taxon>Ascomycota</taxon>
        <taxon>Pezizomycotina</taxon>
        <taxon>Sordariomycetes</taxon>
        <taxon>Hypocreomycetidae</taxon>
        <taxon>Hypocreales</taxon>
        <taxon>Nectriaceae</taxon>
        <taxon>Fusarium</taxon>
        <taxon>Fusarium decemcellulare species complex</taxon>
    </lineage>
</organism>
<evidence type="ECO:0000313" key="2">
    <source>
        <dbReference type="Proteomes" id="UP000554235"/>
    </source>
</evidence>
<reference evidence="1 2" key="1">
    <citation type="submission" date="2020-01" db="EMBL/GenBank/DDBJ databases">
        <title>Identification and distribution of gene clusters putatively required for synthesis of sphingolipid metabolism inhibitors in phylogenetically diverse species of the filamentous fungus Fusarium.</title>
        <authorList>
            <person name="Kim H.-S."/>
            <person name="Busman M."/>
            <person name="Brown D.W."/>
            <person name="Divon H."/>
            <person name="Uhlig S."/>
            <person name="Proctor R.H."/>
        </authorList>
    </citation>
    <scope>NUCLEOTIDE SEQUENCE [LARGE SCALE GENOMIC DNA]</scope>
    <source>
        <strain evidence="1 2">NRRL 20459</strain>
    </source>
</reference>
<protein>
    <submittedName>
        <fullName evidence="1">Uncharacterized protein</fullName>
    </submittedName>
</protein>
<gene>
    <name evidence="1" type="ORF">FALBO_5855</name>
</gene>
<comment type="caution">
    <text evidence="1">The sequence shown here is derived from an EMBL/GenBank/DDBJ whole genome shotgun (WGS) entry which is preliminary data.</text>
</comment>
<sequence>MDEFDFDLHPEGEHGDFRVRNLDGEDFRTLLVDTPNASSPLSMKINLVEVHHGKMENDQAQVVGASLIVLDMRFMSSEEGRRYKKIVVRLEFFDKDSFKGGKKMMDHLPIVAGLAPKDRHWLNKTTRDKHVQYGTTATAGANVVPVTVEAGAHWEVDYSKPTNFKATVQGRTVRSINYSSKENGVQWTMEENTDQDDGVPSFLRAAVLLHRTPESSSRPFLARVKVNSNVDLGSQSRRLCSFTTDTDDYIDTVTFHPDKTQFRNHNFTGITPADLKDMGALPMHKYFRINLLGDKIPVLDADTQDRTASTQEYIPLTVEREPDPARLEEWDDNHLESAQSLNQEARAGLDGASGTFTEATLNEAVKALSRAADAAALAAEAAAKAAEAAGKIADALQRLRG</sequence>
<dbReference type="AlphaFoldDB" id="A0A8H4PK89"/>
<dbReference type="OrthoDB" id="5030973at2759"/>